<accession>E9GPI9</accession>
<dbReference type="InterPro" id="IPR012337">
    <property type="entry name" value="RNaseH-like_sf"/>
</dbReference>
<gene>
    <name evidence="2" type="ORF">DAPPUDRAFT_320320</name>
</gene>
<dbReference type="AlphaFoldDB" id="E9GPI9"/>
<name>E9GPI9_DAPPU</name>
<dbReference type="SUPFAM" id="SSF53098">
    <property type="entry name" value="Ribonuclease H-like"/>
    <property type="match status" value="1"/>
</dbReference>
<dbReference type="OrthoDB" id="7696887at2759"/>
<dbReference type="Proteomes" id="UP000000305">
    <property type="component" value="Unassembled WGS sequence"/>
</dbReference>
<protein>
    <recommendedName>
        <fullName evidence="1">hAT-like transposase RNase-H fold domain-containing protein</fullName>
    </recommendedName>
</protein>
<evidence type="ECO:0000259" key="1">
    <source>
        <dbReference type="Pfam" id="PF14372"/>
    </source>
</evidence>
<sequence>MKEFKKTSDRIPLLSATASAIIEKQEEYYQQAEKKQVYVIASILDPRIKLQFFKREAEKYNQHQEADTGDLGIKTCSEDWLDSIFQCKKTSNLEAEIKSYLQLSIEDKNVHPLEYWLSKKRNLSNPQFNDPKISRRPFH</sequence>
<dbReference type="KEGG" id="dpx:DAPPUDRAFT_320320"/>
<reference evidence="2 3" key="1">
    <citation type="journal article" date="2011" name="Science">
        <title>The ecoresponsive genome of Daphnia pulex.</title>
        <authorList>
            <person name="Colbourne J.K."/>
            <person name="Pfrender M.E."/>
            <person name="Gilbert D."/>
            <person name="Thomas W.K."/>
            <person name="Tucker A."/>
            <person name="Oakley T.H."/>
            <person name="Tokishita S."/>
            <person name="Aerts A."/>
            <person name="Arnold G.J."/>
            <person name="Basu M.K."/>
            <person name="Bauer D.J."/>
            <person name="Caceres C.E."/>
            <person name="Carmel L."/>
            <person name="Casola C."/>
            <person name="Choi J.H."/>
            <person name="Detter J.C."/>
            <person name="Dong Q."/>
            <person name="Dusheyko S."/>
            <person name="Eads B.D."/>
            <person name="Frohlich T."/>
            <person name="Geiler-Samerotte K.A."/>
            <person name="Gerlach D."/>
            <person name="Hatcher P."/>
            <person name="Jogdeo S."/>
            <person name="Krijgsveld J."/>
            <person name="Kriventseva E.V."/>
            <person name="Kultz D."/>
            <person name="Laforsch C."/>
            <person name="Lindquist E."/>
            <person name="Lopez J."/>
            <person name="Manak J.R."/>
            <person name="Muller J."/>
            <person name="Pangilinan J."/>
            <person name="Patwardhan R.P."/>
            <person name="Pitluck S."/>
            <person name="Pritham E.J."/>
            <person name="Rechtsteiner A."/>
            <person name="Rho M."/>
            <person name="Rogozin I.B."/>
            <person name="Sakarya O."/>
            <person name="Salamov A."/>
            <person name="Schaack S."/>
            <person name="Shapiro H."/>
            <person name="Shiga Y."/>
            <person name="Skalitzky C."/>
            <person name="Smith Z."/>
            <person name="Souvorov A."/>
            <person name="Sung W."/>
            <person name="Tang Z."/>
            <person name="Tsuchiya D."/>
            <person name="Tu H."/>
            <person name="Vos H."/>
            <person name="Wang M."/>
            <person name="Wolf Y.I."/>
            <person name="Yamagata H."/>
            <person name="Yamada T."/>
            <person name="Ye Y."/>
            <person name="Shaw J.R."/>
            <person name="Andrews J."/>
            <person name="Crease T.J."/>
            <person name="Tang H."/>
            <person name="Lucas S.M."/>
            <person name="Robertson H.M."/>
            <person name="Bork P."/>
            <person name="Koonin E.V."/>
            <person name="Zdobnov E.M."/>
            <person name="Grigoriev I.V."/>
            <person name="Lynch M."/>
            <person name="Boore J.L."/>
        </authorList>
    </citation>
    <scope>NUCLEOTIDE SEQUENCE [LARGE SCALE GENOMIC DNA]</scope>
</reference>
<dbReference type="Pfam" id="PF14372">
    <property type="entry name" value="hAT-like_RNase-H"/>
    <property type="match status" value="1"/>
</dbReference>
<dbReference type="EMBL" id="GL732556">
    <property type="protein sequence ID" value="EFX78645.1"/>
    <property type="molecule type" value="Genomic_DNA"/>
</dbReference>
<dbReference type="GO" id="GO:0003677">
    <property type="term" value="F:DNA binding"/>
    <property type="evidence" value="ECO:0007669"/>
    <property type="project" value="InterPro"/>
</dbReference>
<dbReference type="InParanoid" id="E9GPI9"/>
<dbReference type="HOGENOM" id="CLU_1847145_0_0_1"/>
<keyword evidence="3" id="KW-1185">Reference proteome</keyword>
<evidence type="ECO:0000313" key="2">
    <source>
        <dbReference type="EMBL" id="EFX78645.1"/>
    </source>
</evidence>
<evidence type="ECO:0000313" key="3">
    <source>
        <dbReference type="Proteomes" id="UP000000305"/>
    </source>
</evidence>
<proteinExistence type="predicted"/>
<feature type="domain" description="hAT-like transposase RNase-H fold" evidence="1">
    <location>
        <begin position="12"/>
        <end position="64"/>
    </location>
</feature>
<organism evidence="2 3">
    <name type="scientific">Daphnia pulex</name>
    <name type="common">Water flea</name>
    <dbReference type="NCBI Taxonomy" id="6669"/>
    <lineage>
        <taxon>Eukaryota</taxon>
        <taxon>Metazoa</taxon>
        <taxon>Ecdysozoa</taxon>
        <taxon>Arthropoda</taxon>
        <taxon>Crustacea</taxon>
        <taxon>Branchiopoda</taxon>
        <taxon>Diplostraca</taxon>
        <taxon>Cladocera</taxon>
        <taxon>Anomopoda</taxon>
        <taxon>Daphniidae</taxon>
        <taxon>Daphnia</taxon>
    </lineage>
</organism>
<dbReference type="InterPro" id="IPR025525">
    <property type="entry name" value="hAT-like_transposase_RNase-H"/>
</dbReference>